<feature type="transmembrane region" description="Helical" evidence="7">
    <location>
        <begin position="267"/>
        <end position="291"/>
    </location>
</feature>
<keyword evidence="9" id="KW-1185">Reference proteome</keyword>
<comment type="subcellular location">
    <subcellularLocation>
        <location evidence="1">Cell membrane</location>
        <topology evidence="1">Multi-pass membrane protein</topology>
    </subcellularLocation>
</comment>
<evidence type="ECO:0000256" key="2">
    <source>
        <dbReference type="ARBA" id="ARBA00022475"/>
    </source>
</evidence>
<keyword evidence="2" id="KW-1003">Cell membrane</keyword>
<evidence type="ECO:0000256" key="4">
    <source>
        <dbReference type="ARBA" id="ARBA00022989"/>
    </source>
</evidence>
<dbReference type="CDD" id="cd06173">
    <property type="entry name" value="MFS_MefA_like"/>
    <property type="match status" value="1"/>
</dbReference>
<proteinExistence type="predicted"/>
<keyword evidence="3 7" id="KW-0812">Transmembrane</keyword>
<evidence type="ECO:0000256" key="6">
    <source>
        <dbReference type="SAM" id="MobiDB-lite"/>
    </source>
</evidence>
<dbReference type="InterPro" id="IPR036259">
    <property type="entry name" value="MFS_trans_sf"/>
</dbReference>
<feature type="transmembrane region" description="Helical" evidence="7">
    <location>
        <begin position="353"/>
        <end position="372"/>
    </location>
</feature>
<feature type="compositionally biased region" description="Basic and acidic residues" evidence="6">
    <location>
        <begin position="12"/>
        <end position="25"/>
    </location>
</feature>
<evidence type="ECO:0000256" key="5">
    <source>
        <dbReference type="ARBA" id="ARBA00023136"/>
    </source>
</evidence>
<comment type="caution">
    <text evidence="8">The sequence shown here is derived from an EMBL/GenBank/DDBJ whole genome shotgun (WGS) entry which is preliminary data.</text>
</comment>
<keyword evidence="5 7" id="KW-0472">Membrane</keyword>
<evidence type="ECO:0000256" key="7">
    <source>
        <dbReference type="SAM" id="Phobius"/>
    </source>
</evidence>
<feature type="transmembrane region" description="Helical" evidence="7">
    <location>
        <begin position="126"/>
        <end position="144"/>
    </location>
</feature>
<dbReference type="SUPFAM" id="SSF103473">
    <property type="entry name" value="MFS general substrate transporter"/>
    <property type="match status" value="1"/>
</dbReference>
<dbReference type="PANTHER" id="PTHR23513">
    <property type="entry name" value="INTEGRAL MEMBRANE EFFLUX PROTEIN-RELATED"/>
    <property type="match status" value="1"/>
</dbReference>
<organism evidence="8 9">
    <name type="scientific">Streptomyces evansiae</name>
    <dbReference type="NCBI Taxonomy" id="3075535"/>
    <lineage>
        <taxon>Bacteria</taxon>
        <taxon>Bacillati</taxon>
        <taxon>Actinomycetota</taxon>
        <taxon>Actinomycetes</taxon>
        <taxon>Kitasatosporales</taxon>
        <taxon>Streptomycetaceae</taxon>
        <taxon>Streptomyces</taxon>
    </lineage>
</organism>
<feature type="transmembrane region" description="Helical" evidence="7">
    <location>
        <begin position="150"/>
        <end position="168"/>
    </location>
</feature>
<gene>
    <name evidence="8" type="ORF">RM698_29865</name>
</gene>
<evidence type="ECO:0000313" key="9">
    <source>
        <dbReference type="Proteomes" id="UP001183610"/>
    </source>
</evidence>
<name>A0ABU2RAA6_9ACTN</name>
<dbReference type="Gene3D" id="1.20.1250.20">
    <property type="entry name" value="MFS general substrate transporter like domains"/>
    <property type="match status" value="1"/>
</dbReference>
<evidence type="ECO:0000313" key="8">
    <source>
        <dbReference type="EMBL" id="MDT0413238.1"/>
    </source>
</evidence>
<feature type="transmembrane region" description="Helical" evidence="7">
    <location>
        <begin position="393"/>
        <end position="412"/>
    </location>
</feature>
<sequence>MTGEPPAAPGNPERRQPPERPRAPESSRPPEYQRASEKPPALREPPAPAPSRALRTLARDREARLLLLAVTVSGLGSSALFLVAGVWVKELTGSDSLAALCAFALWLPSLAGPWLGALADRLPRRGLLVALQLATALLLTPLLVGAEGPAGVWLLLAVLVLYGASGVIEDAAQSALVATALDPRALGSFNGLRMTANEGMKLLAPLAGAGVYTLWGGPRVVLLDACTFLVAALVYARVRVRAAAPAPPRPSARAPRLLPRVPAPRRLVLAAGAAMALSGTASASGYGLMAAMGLPPAWLGVVSAAQGAGSVVSGVCAGGLLGRLGPSRTTALGLALWAAGATLHSLAHPAASLVGAVLCGLGLPLPLITAATEAQKRAPAHLLGRATATANTLMFAPTALGQGAGAALVTALDPRAQYLTTALLAATTALTLHLGRRTWRGR</sequence>
<evidence type="ECO:0000256" key="3">
    <source>
        <dbReference type="ARBA" id="ARBA00022692"/>
    </source>
</evidence>
<evidence type="ECO:0000256" key="1">
    <source>
        <dbReference type="ARBA" id="ARBA00004651"/>
    </source>
</evidence>
<dbReference type="Proteomes" id="UP001183610">
    <property type="component" value="Unassembled WGS sequence"/>
</dbReference>
<feature type="transmembrane region" description="Helical" evidence="7">
    <location>
        <begin position="418"/>
        <end position="435"/>
    </location>
</feature>
<dbReference type="Pfam" id="PF07690">
    <property type="entry name" value="MFS_1"/>
    <property type="match status" value="1"/>
</dbReference>
<protein>
    <submittedName>
        <fullName evidence="8">MFS transporter</fullName>
    </submittedName>
</protein>
<reference evidence="9" key="1">
    <citation type="submission" date="2023-07" db="EMBL/GenBank/DDBJ databases">
        <title>30 novel species of actinomycetes from the DSMZ collection.</title>
        <authorList>
            <person name="Nouioui I."/>
        </authorList>
    </citation>
    <scope>NUCLEOTIDE SEQUENCE [LARGE SCALE GENOMIC DNA]</scope>
    <source>
        <strain evidence="9">DSM 41979</strain>
    </source>
</reference>
<feature type="region of interest" description="Disordered" evidence="6">
    <location>
        <begin position="1"/>
        <end position="50"/>
    </location>
</feature>
<accession>A0ABU2RAA6</accession>
<dbReference type="InterPro" id="IPR011701">
    <property type="entry name" value="MFS"/>
</dbReference>
<feature type="transmembrane region" description="Helical" evidence="7">
    <location>
        <begin position="97"/>
        <end position="119"/>
    </location>
</feature>
<keyword evidence="4 7" id="KW-1133">Transmembrane helix</keyword>
<feature type="transmembrane region" description="Helical" evidence="7">
    <location>
        <begin position="65"/>
        <end position="85"/>
    </location>
</feature>
<dbReference type="PANTHER" id="PTHR23513:SF6">
    <property type="entry name" value="MAJOR FACILITATOR SUPERFAMILY ASSOCIATED DOMAIN-CONTAINING PROTEIN"/>
    <property type="match status" value="1"/>
</dbReference>
<dbReference type="EMBL" id="JAVRET010000119">
    <property type="protein sequence ID" value="MDT0413238.1"/>
    <property type="molecule type" value="Genomic_DNA"/>
</dbReference>
<dbReference type="RefSeq" id="WP_010264826.1">
    <property type="nucleotide sequence ID" value="NZ_JAVRET010000119.1"/>
</dbReference>